<feature type="compositionally biased region" description="Polar residues" evidence="1">
    <location>
        <begin position="167"/>
        <end position="178"/>
    </location>
</feature>
<comment type="caution">
    <text evidence="2">The sequence shown here is derived from an EMBL/GenBank/DDBJ whole genome shotgun (WGS) entry which is preliminary data.</text>
</comment>
<dbReference type="AlphaFoldDB" id="A0A699ZC39"/>
<gene>
    <name evidence="2" type="ORF">HaLaN_15864</name>
</gene>
<accession>A0A699ZC39</accession>
<name>A0A699ZC39_HAELA</name>
<dbReference type="EMBL" id="BLLF01001388">
    <property type="protein sequence ID" value="GFH18980.1"/>
    <property type="molecule type" value="Genomic_DNA"/>
</dbReference>
<reference evidence="2 3" key="1">
    <citation type="submission" date="2020-02" db="EMBL/GenBank/DDBJ databases">
        <title>Draft genome sequence of Haematococcus lacustris strain NIES-144.</title>
        <authorList>
            <person name="Morimoto D."/>
            <person name="Nakagawa S."/>
            <person name="Yoshida T."/>
            <person name="Sawayama S."/>
        </authorList>
    </citation>
    <scope>NUCLEOTIDE SEQUENCE [LARGE SCALE GENOMIC DNA]</scope>
    <source>
        <strain evidence="2 3">NIES-144</strain>
    </source>
</reference>
<evidence type="ECO:0000256" key="1">
    <source>
        <dbReference type="SAM" id="MobiDB-lite"/>
    </source>
</evidence>
<feature type="region of interest" description="Disordered" evidence="1">
    <location>
        <begin position="165"/>
        <end position="196"/>
    </location>
</feature>
<evidence type="ECO:0000313" key="3">
    <source>
        <dbReference type="Proteomes" id="UP000485058"/>
    </source>
</evidence>
<proteinExistence type="predicted"/>
<organism evidence="2 3">
    <name type="scientific">Haematococcus lacustris</name>
    <name type="common">Green alga</name>
    <name type="synonym">Haematococcus pluvialis</name>
    <dbReference type="NCBI Taxonomy" id="44745"/>
    <lineage>
        <taxon>Eukaryota</taxon>
        <taxon>Viridiplantae</taxon>
        <taxon>Chlorophyta</taxon>
        <taxon>core chlorophytes</taxon>
        <taxon>Chlorophyceae</taxon>
        <taxon>CS clade</taxon>
        <taxon>Chlamydomonadales</taxon>
        <taxon>Haematococcaceae</taxon>
        <taxon>Haematococcus</taxon>
    </lineage>
</organism>
<keyword evidence="3" id="KW-1185">Reference proteome</keyword>
<sequence>MGVGRESHLKCLAAASLAGTSQEANLKHITATWDAVWEVYLDPKWAWQRLRLYGAQNWVLEQYLKKLHVRVKQLVVFFDAAGIGNGGGWGADAVMRACCRVVCWPRGNDQWRVRVVLVDEHRTTRKPREGQVGHRLLRPAWSQQGDQPVRGLTWCSVVAPSKPPQAPCSSQAATQPTASVPGPSTPPPAKRSKAEQGLQCSTKHAAHWGGQVAPTAGGQTRQLCQPRARSTLSWAKSGCETGHPRPSSSLLWHSSGTLSSCHQLTISACTSCPLYGLMRDEGADAHPQLMC</sequence>
<evidence type="ECO:0000313" key="2">
    <source>
        <dbReference type="EMBL" id="GFH18980.1"/>
    </source>
</evidence>
<protein>
    <submittedName>
        <fullName evidence="2">Uncharacterized protein</fullName>
    </submittedName>
</protein>
<dbReference type="Proteomes" id="UP000485058">
    <property type="component" value="Unassembled WGS sequence"/>
</dbReference>